<evidence type="ECO:0000313" key="3">
    <source>
        <dbReference type="Proteomes" id="UP000321424"/>
    </source>
</evidence>
<accession>A0A511MIQ2</accession>
<protein>
    <submittedName>
        <fullName evidence="2">Uncharacterized protein</fullName>
    </submittedName>
</protein>
<keyword evidence="3" id="KW-1185">Reference proteome</keyword>
<name>A0A511MIQ2_9NOCA</name>
<evidence type="ECO:0000256" key="1">
    <source>
        <dbReference type="SAM" id="MobiDB-lite"/>
    </source>
</evidence>
<dbReference type="RefSeq" id="WP_147134556.1">
    <property type="nucleotide sequence ID" value="NZ_BJXA01000030.1"/>
</dbReference>
<dbReference type="Proteomes" id="UP000321424">
    <property type="component" value="Unassembled WGS sequence"/>
</dbReference>
<reference evidence="2 3" key="1">
    <citation type="submission" date="2019-07" db="EMBL/GenBank/DDBJ databases">
        <title>Whole genome shotgun sequence of Nocardia ninae NBRC 108245.</title>
        <authorList>
            <person name="Hosoyama A."/>
            <person name="Uohara A."/>
            <person name="Ohji S."/>
            <person name="Ichikawa N."/>
        </authorList>
    </citation>
    <scope>NUCLEOTIDE SEQUENCE [LARGE SCALE GENOMIC DNA]</scope>
    <source>
        <strain evidence="2 3">NBRC 108245</strain>
    </source>
</reference>
<gene>
    <name evidence="2" type="ORF">NN4_44860</name>
</gene>
<comment type="caution">
    <text evidence="2">The sequence shown here is derived from an EMBL/GenBank/DDBJ whole genome shotgun (WGS) entry which is preliminary data.</text>
</comment>
<sequence>MSEYVSEVGQLAEASASTSVVTDGDELSPAEPGPARAKRAGRAGLHTELTDPAVGMVPVRCSGDAQSDPWRKYRRGLAR</sequence>
<dbReference type="AlphaFoldDB" id="A0A511MIQ2"/>
<dbReference type="EMBL" id="BJXA01000030">
    <property type="protein sequence ID" value="GEM39967.1"/>
    <property type="molecule type" value="Genomic_DNA"/>
</dbReference>
<organism evidence="2 3">
    <name type="scientific">Nocardia ninae NBRC 108245</name>
    <dbReference type="NCBI Taxonomy" id="1210091"/>
    <lineage>
        <taxon>Bacteria</taxon>
        <taxon>Bacillati</taxon>
        <taxon>Actinomycetota</taxon>
        <taxon>Actinomycetes</taxon>
        <taxon>Mycobacteriales</taxon>
        <taxon>Nocardiaceae</taxon>
        <taxon>Nocardia</taxon>
    </lineage>
</organism>
<proteinExistence type="predicted"/>
<feature type="region of interest" description="Disordered" evidence="1">
    <location>
        <begin position="60"/>
        <end position="79"/>
    </location>
</feature>
<feature type="region of interest" description="Disordered" evidence="1">
    <location>
        <begin position="1"/>
        <end position="41"/>
    </location>
</feature>
<evidence type="ECO:0000313" key="2">
    <source>
        <dbReference type="EMBL" id="GEM39967.1"/>
    </source>
</evidence>